<dbReference type="EC" id="1.1.1.133" evidence="2"/>
<dbReference type="SUPFAM" id="SSF51735">
    <property type="entry name" value="NAD(P)-binding Rossmann-fold domains"/>
    <property type="match status" value="1"/>
</dbReference>
<dbReference type="InterPro" id="IPR029903">
    <property type="entry name" value="RmlD-like-bd"/>
</dbReference>
<protein>
    <recommendedName>
        <fullName evidence="2">dTDP-4-dehydrorhamnose reductase</fullName>
        <ecNumber evidence="2">1.1.1.133</ecNumber>
    </recommendedName>
</protein>
<comment type="pathway">
    <text evidence="2">Carbohydrate biosynthesis; dTDP-L-rhamnose biosynthesis.</text>
</comment>
<accession>A0ABN2HI01</accession>
<dbReference type="InterPro" id="IPR005913">
    <property type="entry name" value="dTDP_dehydrorham_reduct"/>
</dbReference>
<dbReference type="PANTHER" id="PTHR10491">
    <property type="entry name" value="DTDP-4-DEHYDRORHAMNOSE REDUCTASE"/>
    <property type="match status" value="1"/>
</dbReference>
<sequence>MTRWLIAGGGGMLGRELEQLLAQSRLDDIVVALPHADLDITDPSEVGAAVRQNVGPGDVVVNSAAYTNVDAAEADQATAYAVNAEGPAALAGACGQVGARLVHISTDYVFDGKATRPYEEDANTGPVNAYGASKLAGERAVLMALPNGGYVVRTCWLYGRYGANFVSTVLAAGRAGKQLTLPTTQVGQPTWTRPVAEQILALVESDAMPGLYHGSASGAASRYEQAFAAFEAAGLDTSLLTPTVTPSLRPAARPSYTALAHTRWIRAGLPRWPQWRTMLDTAIRTGTFD</sequence>
<reference evidence="4 5" key="1">
    <citation type="journal article" date="2019" name="Int. J. Syst. Evol. Microbiol.">
        <title>The Global Catalogue of Microorganisms (GCM) 10K type strain sequencing project: providing services to taxonomists for standard genome sequencing and annotation.</title>
        <authorList>
            <consortium name="The Broad Institute Genomics Platform"/>
            <consortium name="The Broad Institute Genome Sequencing Center for Infectious Disease"/>
            <person name="Wu L."/>
            <person name="Ma J."/>
        </authorList>
    </citation>
    <scope>NUCLEOTIDE SEQUENCE [LARGE SCALE GENOMIC DNA]</scope>
    <source>
        <strain evidence="4 5">JCM 14718</strain>
    </source>
</reference>
<dbReference type="EMBL" id="BAAANY010000015">
    <property type="protein sequence ID" value="GAA1688278.1"/>
    <property type="molecule type" value="Genomic_DNA"/>
</dbReference>
<proteinExistence type="inferred from homology"/>
<dbReference type="NCBIfam" id="TIGR01214">
    <property type="entry name" value="rmlD"/>
    <property type="match status" value="1"/>
</dbReference>
<comment type="caution">
    <text evidence="4">The sequence shown here is derived from an EMBL/GenBank/DDBJ whole genome shotgun (WGS) entry which is preliminary data.</text>
</comment>
<evidence type="ECO:0000313" key="5">
    <source>
        <dbReference type="Proteomes" id="UP001500618"/>
    </source>
</evidence>
<dbReference type="Proteomes" id="UP001500618">
    <property type="component" value="Unassembled WGS sequence"/>
</dbReference>
<gene>
    <name evidence="4" type="primary">rfbD</name>
    <name evidence="4" type="ORF">GCM10009765_42180</name>
</gene>
<evidence type="ECO:0000313" key="4">
    <source>
        <dbReference type="EMBL" id="GAA1688278.1"/>
    </source>
</evidence>
<organism evidence="4 5">
    <name type="scientific">Fodinicola feengrottensis</name>
    <dbReference type="NCBI Taxonomy" id="435914"/>
    <lineage>
        <taxon>Bacteria</taxon>
        <taxon>Bacillati</taxon>
        <taxon>Actinomycetota</taxon>
        <taxon>Actinomycetes</taxon>
        <taxon>Mycobacteriales</taxon>
        <taxon>Fodinicola</taxon>
    </lineage>
</organism>
<name>A0ABN2HI01_9ACTN</name>
<dbReference type="RefSeq" id="WP_344311995.1">
    <property type="nucleotide sequence ID" value="NZ_BAAANY010000015.1"/>
</dbReference>
<evidence type="ECO:0000256" key="1">
    <source>
        <dbReference type="ARBA" id="ARBA00010944"/>
    </source>
</evidence>
<evidence type="ECO:0000256" key="2">
    <source>
        <dbReference type="RuleBase" id="RU364082"/>
    </source>
</evidence>
<keyword evidence="2" id="KW-0521">NADP</keyword>
<keyword evidence="5" id="KW-1185">Reference proteome</keyword>
<evidence type="ECO:0000259" key="3">
    <source>
        <dbReference type="Pfam" id="PF04321"/>
    </source>
</evidence>
<dbReference type="Pfam" id="PF04321">
    <property type="entry name" value="RmlD_sub_bind"/>
    <property type="match status" value="1"/>
</dbReference>
<dbReference type="Gene3D" id="3.90.25.10">
    <property type="entry name" value="UDP-galactose 4-epimerase, domain 1"/>
    <property type="match status" value="1"/>
</dbReference>
<dbReference type="PANTHER" id="PTHR10491:SF4">
    <property type="entry name" value="METHIONINE ADENOSYLTRANSFERASE 2 SUBUNIT BETA"/>
    <property type="match status" value="1"/>
</dbReference>
<comment type="function">
    <text evidence="2">Catalyzes the reduction of dTDP-6-deoxy-L-lyxo-4-hexulose to yield dTDP-L-rhamnose.</text>
</comment>
<comment type="similarity">
    <text evidence="1 2">Belongs to the dTDP-4-dehydrorhamnose reductase family.</text>
</comment>
<dbReference type="InterPro" id="IPR036291">
    <property type="entry name" value="NAD(P)-bd_dom_sf"/>
</dbReference>
<dbReference type="Gene3D" id="3.40.50.720">
    <property type="entry name" value="NAD(P)-binding Rossmann-like Domain"/>
    <property type="match status" value="1"/>
</dbReference>
<dbReference type="CDD" id="cd05254">
    <property type="entry name" value="dTDP_HR_like_SDR_e"/>
    <property type="match status" value="1"/>
</dbReference>
<feature type="domain" description="RmlD-like substrate binding" evidence="3">
    <location>
        <begin position="4"/>
        <end position="284"/>
    </location>
</feature>
<keyword evidence="2" id="KW-0560">Oxidoreductase</keyword>